<feature type="non-terminal residue" evidence="2">
    <location>
        <position position="1"/>
    </location>
</feature>
<feature type="compositionally biased region" description="Basic and acidic residues" evidence="1">
    <location>
        <begin position="134"/>
        <end position="151"/>
    </location>
</feature>
<protein>
    <submittedName>
        <fullName evidence="2">Uncharacterized protein</fullName>
    </submittedName>
</protein>
<keyword evidence="3" id="KW-1185">Reference proteome</keyword>
<organism evidence="2 3">
    <name type="scientific">Pocillopora damicornis</name>
    <name type="common">Cauliflower coral</name>
    <name type="synonym">Millepora damicornis</name>
    <dbReference type="NCBI Taxonomy" id="46731"/>
    <lineage>
        <taxon>Eukaryota</taxon>
        <taxon>Metazoa</taxon>
        <taxon>Cnidaria</taxon>
        <taxon>Anthozoa</taxon>
        <taxon>Hexacorallia</taxon>
        <taxon>Scleractinia</taxon>
        <taxon>Astrocoeniina</taxon>
        <taxon>Pocilloporidae</taxon>
        <taxon>Pocillopora</taxon>
    </lineage>
</organism>
<dbReference type="EMBL" id="RCHS01000717">
    <property type="protein sequence ID" value="RMX57178.1"/>
    <property type="molecule type" value="Genomic_DNA"/>
</dbReference>
<evidence type="ECO:0000313" key="3">
    <source>
        <dbReference type="Proteomes" id="UP000275408"/>
    </source>
</evidence>
<name>A0A3M6UV37_POCDA</name>
<feature type="compositionally biased region" description="Basic residues" evidence="1">
    <location>
        <begin position="165"/>
        <end position="174"/>
    </location>
</feature>
<reference evidence="2 3" key="1">
    <citation type="journal article" date="2018" name="Sci. Rep.">
        <title>Comparative analysis of the Pocillopora damicornis genome highlights role of immune system in coral evolution.</title>
        <authorList>
            <person name="Cunning R."/>
            <person name="Bay R.A."/>
            <person name="Gillette P."/>
            <person name="Baker A.C."/>
            <person name="Traylor-Knowles N."/>
        </authorList>
    </citation>
    <scope>NUCLEOTIDE SEQUENCE [LARGE SCALE GENOMIC DNA]</scope>
    <source>
        <strain evidence="2">RSMAS</strain>
        <tissue evidence="2">Whole animal</tissue>
    </source>
</reference>
<feature type="region of interest" description="Disordered" evidence="1">
    <location>
        <begin position="47"/>
        <end position="174"/>
    </location>
</feature>
<dbReference type="Proteomes" id="UP000275408">
    <property type="component" value="Unassembled WGS sequence"/>
</dbReference>
<feature type="compositionally biased region" description="Acidic residues" evidence="1">
    <location>
        <begin position="118"/>
        <end position="127"/>
    </location>
</feature>
<accession>A0A3M6UV37</accession>
<gene>
    <name evidence="2" type="ORF">pdam_00025777</name>
</gene>
<feature type="compositionally biased region" description="Acidic residues" evidence="1">
    <location>
        <begin position="80"/>
        <end position="91"/>
    </location>
</feature>
<feature type="non-terminal residue" evidence="2">
    <location>
        <position position="174"/>
    </location>
</feature>
<sequence>VNSHLKRAKIGKSQCRKVRGKNTRVTYLYQTAFDQESLDIIVKALKKPGEGSGEVVEVFSNDVGEGASTDEKKGGSGGEESGESSDENDAESSEKSEGELTSEESESANNKEIKGETDADVPEEGSDENSAKGNGEERHECRDKENGRGIDDGVGEEPGATRRLEPRKRGKLIY</sequence>
<dbReference type="AlphaFoldDB" id="A0A3M6UV37"/>
<evidence type="ECO:0000313" key="2">
    <source>
        <dbReference type="EMBL" id="RMX57178.1"/>
    </source>
</evidence>
<evidence type="ECO:0000256" key="1">
    <source>
        <dbReference type="SAM" id="MobiDB-lite"/>
    </source>
</evidence>
<proteinExistence type="predicted"/>
<comment type="caution">
    <text evidence="2">The sequence shown here is derived from an EMBL/GenBank/DDBJ whole genome shotgun (WGS) entry which is preliminary data.</text>
</comment>